<sequence length="118" mass="12914">MNRKLTCLSQSWKFAKLFLCFAFLFSVPNCATGPVSGLLYSRIGFPGTINEDPNVKRELKGEGCIHNFLTLISIGNAGAGEIAFRNGITRVALVDHSSLQILTILYRNYCTIVVGDKG</sequence>
<gene>
    <name evidence="2" type="ORF">EHO60_02835</name>
</gene>
<protein>
    <submittedName>
        <fullName evidence="2">TRL-like family protein</fullName>
    </submittedName>
</protein>
<reference evidence="2" key="1">
    <citation type="journal article" date="2019" name="PLoS Negl. Trop. Dis.">
        <title>Revisiting the worldwide diversity of Leptospira species in the environment.</title>
        <authorList>
            <person name="Vincent A.T."/>
            <person name="Schiettekatte O."/>
            <person name="Bourhy P."/>
            <person name="Veyrier F.J."/>
            <person name="Picardeau M."/>
        </authorList>
    </citation>
    <scope>NUCLEOTIDE SEQUENCE [LARGE SCALE GENOMIC DNA]</scope>
    <source>
        <strain evidence="2">SSW15</strain>
    </source>
</reference>
<evidence type="ECO:0000313" key="2">
    <source>
        <dbReference type="EMBL" id="TGK13152.1"/>
    </source>
</evidence>
<dbReference type="RefSeq" id="WP_135766662.1">
    <property type="nucleotide sequence ID" value="NZ_RQET01000002.1"/>
</dbReference>
<feature type="signal peptide" evidence="1">
    <location>
        <begin position="1"/>
        <end position="31"/>
    </location>
</feature>
<dbReference type="Proteomes" id="UP000298458">
    <property type="component" value="Unassembled WGS sequence"/>
</dbReference>
<organism evidence="2 3">
    <name type="scientific">Leptospira fletcheri</name>
    <dbReference type="NCBI Taxonomy" id="2484981"/>
    <lineage>
        <taxon>Bacteria</taxon>
        <taxon>Pseudomonadati</taxon>
        <taxon>Spirochaetota</taxon>
        <taxon>Spirochaetia</taxon>
        <taxon>Leptospirales</taxon>
        <taxon>Leptospiraceae</taxon>
        <taxon>Leptospira</taxon>
    </lineage>
</organism>
<dbReference type="AlphaFoldDB" id="A0A4R9GJB8"/>
<name>A0A4R9GJB8_9LEPT</name>
<accession>A0A4R9GJB8</accession>
<evidence type="ECO:0000256" key="1">
    <source>
        <dbReference type="SAM" id="SignalP"/>
    </source>
</evidence>
<evidence type="ECO:0000313" key="3">
    <source>
        <dbReference type="Proteomes" id="UP000298458"/>
    </source>
</evidence>
<dbReference type="OrthoDB" id="331113at2"/>
<feature type="chain" id="PRO_5020543482" evidence="1">
    <location>
        <begin position="32"/>
        <end position="118"/>
    </location>
</feature>
<dbReference type="Pfam" id="PF13146">
    <property type="entry name" value="TRL"/>
    <property type="match status" value="1"/>
</dbReference>
<proteinExistence type="predicted"/>
<dbReference type="InterPro" id="IPR025113">
    <property type="entry name" value="TRL-like"/>
</dbReference>
<keyword evidence="3" id="KW-1185">Reference proteome</keyword>
<comment type="caution">
    <text evidence="2">The sequence shown here is derived from an EMBL/GenBank/DDBJ whole genome shotgun (WGS) entry which is preliminary data.</text>
</comment>
<keyword evidence="1" id="KW-0732">Signal</keyword>
<dbReference type="EMBL" id="RQET01000002">
    <property type="protein sequence ID" value="TGK13152.1"/>
    <property type="molecule type" value="Genomic_DNA"/>
</dbReference>